<dbReference type="EMBL" id="JABFIF010000004">
    <property type="protein sequence ID" value="NOH15525.1"/>
    <property type="molecule type" value="Genomic_DNA"/>
</dbReference>
<comment type="caution">
    <text evidence="8">The sequence shown here is derived from an EMBL/GenBank/DDBJ whole genome shotgun (WGS) entry which is preliminary data.</text>
</comment>
<evidence type="ECO:0000256" key="4">
    <source>
        <dbReference type="ARBA" id="ARBA00022769"/>
    </source>
</evidence>
<keyword evidence="5" id="KW-0378">Hydrolase</keyword>
<dbReference type="GO" id="GO:0006289">
    <property type="term" value="P:nucleotide-excision repair"/>
    <property type="evidence" value="ECO:0007669"/>
    <property type="project" value="InterPro"/>
</dbReference>
<reference evidence="8 9" key="1">
    <citation type="submission" date="2020-05" db="EMBL/GenBank/DDBJ databases">
        <title>Draft genome sequence of Clostridium cochlearium strain AGROS13 isolated from a sheep dairy farm in New Zealand.</title>
        <authorList>
            <person name="Gupta T.B."/>
            <person name="Jauregui R."/>
            <person name="Risson A.N."/>
            <person name="Brightwell G."/>
            <person name="Maclean P."/>
        </authorList>
    </citation>
    <scope>NUCLEOTIDE SEQUENCE [LARGE SCALE GENOMIC DNA]</scope>
    <source>
        <strain evidence="8 9">AGROS13</strain>
    </source>
</reference>
<dbReference type="NCBIfam" id="TIGR00629">
    <property type="entry name" value="uvde"/>
    <property type="match status" value="1"/>
</dbReference>
<dbReference type="AlphaFoldDB" id="A0A7Y3V6F4"/>
<dbReference type="Pfam" id="PF08349">
    <property type="entry name" value="DUF1722"/>
    <property type="match status" value="1"/>
</dbReference>
<proteinExistence type="predicted"/>
<dbReference type="PANTHER" id="PTHR31290:SF5">
    <property type="entry name" value="UV-DAMAGE ENDONUCLEASE"/>
    <property type="match status" value="1"/>
</dbReference>
<name>A0A7Y3V6F4_CLOCO</name>
<evidence type="ECO:0000256" key="1">
    <source>
        <dbReference type="ARBA" id="ARBA00022722"/>
    </source>
</evidence>
<dbReference type="InterPro" id="IPR036237">
    <property type="entry name" value="Xyl_isomerase-like_sf"/>
</dbReference>
<protein>
    <submittedName>
        <fullName evidence="8">UV DNA damage repair endonuclease UvsE</fullName>
    </submittedName>
</protein>
<dbReference type="GO" id="GO:0016787">
    <property type="term" value="F:hydrolase activity"/>
    <property type="evidence" value="ECO:0007669"/>
    <property type="project" value="UniProtKB-KW"/>
</dbReference>
<evidence type="ECO:0000256" key="5">
    <source>
        <dbReference type="ARBA" id="ARBA00022801"/>
    </source>
</evidence>
<organism evidence="8 9">
    <name type="scientific">Clostridium cochlearium</name>
    <dbReference type="NCBI Taxonomy" id="1494"/>
    <lineage>
        <taxon>Bacteria</taxon>
        <taxon>Bacillati</taxon>
        <taxon>Bacillota</taxon>
        <taxon>Clostridia</taxon>
        <taxon>Eubacteriales</taxon>
        <taxon>Clostridiaceae</taxon>
        <taxon>Clostridium</taxon>
    </lineage>
</organism>
<keyword evidence="6" id="KW-0234">DNA repair</keyword>
<dbReference type="GO" id="GO:0004519">
    <property type="term" value="F:endonuclease activity"/>
    <property type="evidence" value="ECO:0007669"/>
    <property type="project" value="UniProtKB-KW"/>
</dbReference>
<accession>A0A7Y3V6F4</accession>
<evidence type="ECO:0000313" key="9">
    <source>
        <dbReference type="Proteomes" id="UP000528432"/>
    </source>
</evidence>
<evidence type="ECO:0000256" key="2">
    <source>
        <dbReference type="ARBA" id="ARBA00022759"/>
    </source>
</evidence>
<keyword evidence="3" id="KW-0227">DNA damage</keyword>
<evidence type="ECO:0000259" key="7">
    <source>
        <dbReference type="Pfam" id="PF08349"/>
    </source>
</evidence>
<keyword evidence="2 8" id="KW-0255">Endonuclease</keyword>
<evidence type="ECO:0000256" key="6">
    <source>
        <dbReference type="ARBA" id="ARBA00023204"/>
    </source>
</evidence>
<dbReference type="GO" id="GO:0009411">
    <property type="term" value="P:response to UV"/>
    <property type="evidence" value="ECO:0007669"/>
    <property type="project" value="InterPro"/>
</dbReference>
<dbReference type="InterPro" id="IPR013560">
    <property type="entry name" value="DUF1722"/>
</dbReference>
<gene>
    <name evidence="8" type="primary">uvsE</name>
    <name evidence="8" type="ORF">HMJ28_03835</name>
</gene>
<evidence type="ECO:0000313" key="8">
    <source>
        <dbReference type="EMBL" id="NOH15525.1"/>
    </source>
</evidence>
<dbReference type="SUPFAM" id="SSF51658">
    <property type="entry name" value="Xylose isomerase-like"/>
    <property type="match status" value="1"/>
</dbReference>
<dbReference type="Proteomes" id="UP000528432">
    <property type="component" value="Unassembled WGS sequence"/>
</dbReference>
<sequence>MNIGYACLTIGVPDTNYKNCMLKNANEEKLLELIAYNLNSLENVIDYNIKNNIKLFRISSDIIPFGSNPINNIKWWKVFSYKLSNIGEKIKNSGMRVSMHPGQYTVLNSPKEEVVKKAIEDLNYHAKFLQSLNIGIDGKIVLHIGGVYNDKNEAIKRFIKNYSRLDDLVKQRLVIENDDKSYNIKDVLEIAQIINIPVVFDNLHNQVNPYNKNESDYYWINKCKKTWKKEDGYQKIHYSQQDPLKKPGSHSQTIYINEFINFYKNLQRNDIDIMLEVKDKNLSAIKCINCTSDSKFIKELENEWGRYKYKILENSPLDYIEIRKLLKNKNSYPAMEFYNLIENGLQKENNIGNSINAASHVWGYFKDIATEKEKNNFLNNIERYKQGKTSIKTVKNILWKMTVKYNREYLLNSYYFL</sequence>
<dbReference type="Gene3D" id="3.20.20.150">
    <property type="entry name" value="Divalent-metal-dependent TIM barrel enzymes"/>
    <property type="match status" value="1"/>
</dbReference>
<keyword evidence="1" id="KW-0540">Nuclease</keyword>
<feature type="domain" description="DUF1722" evidence="7">
    <location>
        <begin position="308"/>
        <end position="416"/>
    </location>
</feature>
<dbReference type="PANTHER" id="PTHR31290">
    <property type="entry name" value="UV-DAMAGE ENDONUCLEASE"/>
    <property type="match status" value="1"/>
</dbReference>
<dbReference type="Pfam" id="PF03851">
    <property type="entry name" value="UvdE"/>
    <property type="match status" value="1"/>
</dbReference>
<evidence type="ECO:0000256" key="3">
    <source>
        <dbReference type="ARBA" id="ARBA00022763"/>
    </source>
</evidence>
<keyword evidence="4" id="KW-0228">DNA excision</keyword>
<dbReference type="InterPro" id="IPR004601">
    <property type="entry name" value="UvdE"/>
</dbReference>
<dbReference type="RefSeq" id="WP_171303016.1">
    <property type="nucleotide sequence ID" value="NZ_JABFIF010000004.1"/>
</dbReference>